<dbReference type="GO" id="GO:0016746">
    <property type="term" value="F:acyltransferase activity"/>
    <property type="evidence" value="ECO:0007669"/>
    <property type="project" value="UniProtKB-KW"/>
</dbReference>
<keyword evidence="5" id="KW-1185">Reference proteome</keyword>
<dbReference type="Pfam" id="PF00698">
    <property type="entry name" value="Acyl_transf_1"/>
    <property type="match status" value="1"/>
</dbReference>
<dbReference type="InterPro" id="IPR050091">
    <property type="entry name" value="PKS_NRPS_Biosynth_Enz"/>
</dbReference>
<keyword evidence="2" id="KW-0511">Multifunctional enzyme</keyword>
<feature type="domain" description="Malonyl-CoA:ACP transacylase (MAT)" evidence="3">
    <location>
        <begin position="4"/>
        <end position="91"/>
    </location>
</feature>
<gene>
    <name evidence="4" type="ORF">NP777_47445</name>
</gene>
<dbReference type="Proteomes" id="UP001204746">
    <property type="component" value="Unassembled WGS sequence"/>
</dbReference>
<dbReference type="EMBL" id="JANIAA010000279">
    <property type="protein sequence ID" value="MCQ8195717.1"/>
    <property type="molecule type" value="Genomic_DNA"/>
</dbReference>
<feature type="non-terminal residue" evidence="4">
    <location>
        <position position="91"/>
    </location>
</feature>
<sequence length="91" mass="9543">RAVLVFPGQGSQWVGMAAGLLESSPVFAERVGECAVALAPFVEWSLGDVLRGGEGAAEVLERVDVVQPALFAVMVSLAELWRSYGVEPAAV</sequence>
<dbReference type="RefSeq" id="WP_256656411.1">
    <property type="nucleotide sequence ID" value="NZ_JANIAA010000279.1"/>
</dbReference>
<accession>A0ABT1VE92</accession>
<dbReference type="InterPro" id="IPR014043">
    <property type="entry name" value="Acyl_transferase_dom"/>
</dbReference>
<dbReference type="PANTHER" id="PTHR43775:SF51">
    <property type="entry name" value="INACTIVE PHENOLPHTHIOCEROL SYNTHESIS POLYKETIDE SYNTHASE TYPE I PKS1-RELATED"/>
    <property type="match status" value="1"/>
</dbReference>
<evidence type="ECO:0000259" key="3">
    <source>
        <dbReference type="Pfam" id="PF00698"/>
    </source>
</evidence>
<dbReference type="InterPro" id="IPR001227">
    <property type="entry name" value="Ac_transferase_dom_sf"/>
</dbReference>
<comment type="caution">
    <text evidence="4">The sequence shown here is derived from an EMBL/GenBank/DDBJ whole genome shotgun (WGS) entry which is preliminary data.</text>
</comment>
<evidence type="ECO:0000256" key="2">
    <source>
        <dbReference type="ARBA" id="ARBA00023268"/>
    </source>
</evidence>
<keyword evidence="1" id="KW-0808">Transferase</keyword>
<organism evidence="4 5">
    <name type="scientific">Streptomyces rugosispiralis</name>
    <dbReference type="NCBI Taxonomy" id="2967341"/>
    <lineage>
        <taxon>Bacteria</taxon>
        <taxon>Bacillati</taxon>
        <taxon>Actinomycetota</taxon>
        <taxon>Actinomycetes</taxon>
        <taxon>Kitasatosporales</taxon>
        <taxon>Streptomycetaceae</taxon>
        <taxon>Streptomyces</taxon>
    </lineage>
</organism>
<dbReference type="SUPFAM" id="SSF52151">
    <property type="entry name" value="FabD/lysophospholipase-like"/>
    <property type="match status" value="1"/>
</dbReference>
<dbReference type="InterPro" id="IPR016035">
    <property type="entry name" value="Acyl_Trfase/lysoPLipase"/>
</dbReference>
<evidence type="ECO:0000313" key="4">
    <source>
        <dbReference type="EMBL" id="MCQ8195717.1"/>
    </source>
</evidence>
<proteinExistence type="predicted"/>
<reference evidence="4 5" key="1">
    <citation type="submission" date="2022-07" db="EMBL/GenBank/DDBJ databases">
        <authorList>
            <person name="Phongsopitanun W."/>
            <person name="Tanasupawat S."/>
        </authorList>
    </citation>
    <scope>NUCLEOTIDE SEQUENCE [LARGE SCALE GENOMIC DNA]</scope>
    <source>
        <strain evidence="4 5">RCU-064</strain>
    </source>
</reference>
<dbReference type="PANTHER" id="PTHR43775">
    <property type="entry name" value="FATTY ACID SYNTHASE"/>
    <property type="match status" value="1"/>
</dbReference>
<keyword evidence="4" id="KW-0012">Acyltransferase</keyword>
<evidence type="ECO:0000313" key="5">
    <source>
        <dbReference type="Proteomes" id="UP001204746"/>
    </source>
</evidence>
<name>A0ABT1VE92_9ACTN</name>
<dbReference type="Gene3D" id="3.40.366.10">
    <property type="entry name" value="Malonyl-Coenzyme A Acyl Carrier Protein, domain 2"/>
    <property type="match status" value="1"/>
</dbReference>
<protein>
    <submittedName>
        <fullName evidence="4">Acyltransferase domain-containing protein</fullName>
    </submittedName>
</protein>
<feature type="non-terminal residue" evidence="4">
    <location>
        <position position="1"/>
    </location>
</feature>
<evidence type="ECO:0000256" key="1">
    <source>
        <dbReference type="ARBA" id="ARBA00022679"/>
    </source>
</evidence>